<accession>A7SMG3</accession>
<comment type="subcellular location">
    <subcellularLocation>
        <location evidence="1">Nucleus</location>
    </subcellularLocation>
</comment>
<dbReference type="InterPro" id="IPR006561">
    <property type="entry name" value="DZF_dom"/>
</dbReference>
<evidence type="ECO:0000256" key="6">
    <source>
        <dbReference type="ARBA" id="ARBA00023242"/>
    </source>
</evidence>
<dbReference type="Pfam" id="PF20965">
    <property type="entry name" value="DZF_C"/>
    <property type="match status" value="1"/>
</dbReference>
<dbReference type="OMA" id="YLAIEMS"/>
<gene>
    <name evidence="9" type="ORF">NEMVEDRAFT_v1g123730</name>
</gene>
<name>A7SMG3_NEMVE</name>
<keyword evidence="10" id="KW-1185">Reference proteome</keyword>
<dbReference type="PhylomeDB" id="A7SMG3"/>
<dbReference type="SUPFAM" id="SSF81301">
    <property type="entry name" value="Nucleotidyltransferase"/>
    <property type="match status" value="1"/>
</dbReference>
<dbReference type="SMART" id="SM00572">
    <property type="entry name" value="DZF"/>
    <property type="match status" value="1"/>
</dbReference>
<dbReference type="GO" id="GO:0003725">
    <property type="term" value="F:double-stranded RNA binding"/>
    <property type="evidence" value="ECO:0000318"/>
    <property type="project" value="GO_Central"/>
</dbReference>
<feature type="compositionally biased region" description="Basic and acidic residues" evidence="7">
    <location>
        <begin position="301"/>
        <end position="310"/>
    </location>
</feature>
<evidence type="ECO:0000256" key="5">
    <source>
        <dbReference type="ARBA" id="ARBA00023163"/>
    </source>
</evidence>
<keyword evidence="6" id="KW-0539">Nucleus</keyword>
<dbReference type="InterPro" id="IPR049402">
    <property type="entry name" value="DZF_dom_C"/>
</dbReference>
<dbReference type="Pfam" id="PF07528">
    <property type="entry name" value="DZF_N"/>
    <property type="match status" value="1"/>
</dbReference>
<dbReference type="EMBL" id="DS469708">
    <property type="protein sequence ID" value="EDO35124.1"/>
    <property type="molecule type" value="Genomic_DNA"/>
</dbReference>
<dbReference type="InParanoid" id="A7SMG3"/>
<dbReference type="PANTHER" id="PTHR46447">
    <property type="entry name" value="INTERLEUKIN ENHANCER-BINDING FACTOR"/>
    <property type="match status" value="1"/>
</dbReference>
<evidence type="ECO:0000259" key="8">
    <source>
        <dbReference type="PROSITE" id="PS51703"/>
    </source>
</evidence>
<dbReference type="PANTHER" id="PTHR46447:SF1">
    <property type="entry name" value="INTERLEUKIN ENHANCER-BINDING FACTOR 2"/>
    <property type="match status" value="1"/>
</dbReference>
<dbReference type="Proteomes" id="UP000001593">
    <property type="component" value="Unassembled WGS sequence"/>
</dbReference>
<keyword evidence="5" id="KW-0804">Transcription</keyword>
<keyword evidence="4" id="KW-0010">Activator</keyword>
<evidence type="ECO:0000313" key="10">
    <source>
        <dbReference type="Proteomes" id="UP000001593"/>
    </source>
</evidence>
<dbReference type="Gene3D" id="1.10.1410.40">
    <property type="match status" value="1"/>
</dbReference>
<dbReference type="HOGENOM" id="CLU_064863_1_0_1"/>
<dbReference type="AlphaFoldDB" id="A7SMG3"/>
<dbReference type="PROSITE" id="PS50152">
    <property type="entry name" value="25A_SYNTH_3"/>
    <property type="match status" value="1"/>
</dbReference>
<sequence length="339" mass="37081">QALLKRNTKLTPSQQEQALVQNLVTKVTSVLDNLIVDPDTAEFGVEEVRAVGSHKKGTMLLGHPIADLTVILKRLPTEADIIALATRVQNSLKEDSTKDATTAHGFNISGTEGALVRVLITTLPKNLRDADPAKHVDVKLLEGALATIRHSRWFEENAFHTSIRILVRLLKDLRKRFTGLQGLTPWLIDLLAHRSTLAVTSRQPLSINIAFRRALQLLAAGLFLPGSLGIVDPCESGQVRAHSVLSLEEQDAITTCAQTLLRCLNHGAYNEILGLLRTDPKAIETEVSSWNGVIVTPGTKAYEKQEGKPEEEGDGDENDDEQDVEAAATEETAEDKMET</sequence>
<dbReference type="GO" id="GO:0045893">
    <property type="term" value="P:positive regulation of DNA-templated transcription"/>
    <property type="evidence" value="ECO:0000318"/>
    <property type="project" value="GO_Central"/>
</dbReference>
<evidence type="ECO:0000256" key="2">
    <source>
        <dbReference type="ARBA" id="ARBA00023015"/>
    </source>
</evidence>
<dbReference type="FunFam" id="3.30.460.10:FF:000058">
    <property type="entry name" value="Interleukin enhancer-binding factor 2"/>
    <property type="match status" value="1"/>
</dbReference>
<dbReference type="GO" id="GO:0005634">
    <property type="term" value="C:nucleus"/>
    <property type="evidence" value="ECO:0007669"/>
    <property type="project" value="UniProtKB-SubCell"/>
</dbReference>
<dbReference type="PROSITE" id="PS51703">
    <property type="entry name" value="DZF"/>
    <property type="match status" value="1"/>
</dbReference>
<reference evidence="9 10" key="1">
    <citation type="journal article" date="2007" name="Science">
        <title>Sea anemone genome reveals ancestral eumetazoan gene repertoire and genomic organization.</title>
        <authorList>
            <person name="Putnam N.H."/>
            <person name="Srivastava M."/>
            <person name="Hellsten U."/>
            <person name="Dirks B."/>
            <person name="Chapman J."/>
            <person name="Salamov A."/>
            <person name="Terry A."/>
            <person name="Shapiro H."/>
            <person name="Lindquist E."/>
            <person name="Kapitonov V.V."/>
            <person name="Jurka J."/>
            <person name="Genikhovich G."/>
            <person name="Grigoriev I.V."/>
            <person name="Lucas S.M."/>
            <person name="Steele R.E."/>
            <person name="Finnerty J.R."/>
            <person name="Technau U."/>
            <person name="Martindale M.Q."/>
            <person name="Rokhsar D.S."/>
        </authorList>
    </citation>
    <scope>NUCLEOTIDE SEQUENCE [LARGE SCALE GENOMIC DNA]</scope>
    <source>
        <strain evidence="10">CH2 X CH6</strain>
    </source>
</reference>
<dbReference type="STRING" id="45351.A7SMG3"/>
<dbReference type="InterPro" id="IPR052134">
    <property type="entry name" value="ILF2"/>
</dbReference>
<feature type="region of interest" description="Disordered" evidence="7">
    <location>
        <begin position="298"/>
        <end position="339"/>
    </location>
</feature>
<protein>
    <recommendedName>
        <fullName evidence="8">DZF domain-containing protein</fullName>
    </recommendedName>
</protein>
<keyword evidence="3" id="KW-0238">DNA-binding</keyword>
<evidence type="ECO:0000256" key="1">
    <source>
        <dbReference type="ARBA" id="ARBA00004123"/>
    </source>
</evidence>
<evidence type="ECO:0000256" key="4">
    <source>
        <dbReference type="ARBA" id="ARBA00023159"/>
    </source>
</evidence>
<dbReference type="GO" id="GO:0003677">
    <property type="term" value="F:DNA binding"/>
    <property type="evidence" value="ECO:0000318"/>
    <property type="project" value="GO_Central"/>
</dbReference>
<feature type="compositionally biased region" description="Acidic residues" evidence="7">
    <location>
        <begin position="311"/>
        <end position="324"/>
    </location>
</feature>
<evidence type="ECO:0000256" key="3">
    <source>
        <dbReference type="ARBA" id="ARBA00023125"/>
    </source>
</evidence>
<organism evidence="9 10">
    <name type="scientific">Nematostella vectensis</name>
    <name type="common">Starlet sea anemone</name>
    <dbReference type="NCBI Taxonomy" id="45351"/>
    <lineage>
        <taxon>Eukaryota</taxon>
        <taxon>Metazoa</taxon>
        <taxon>Cnidaria</taxon>
        <taxon>Anthozoa</taxon>
        <taxon>Hexacorallia</taxon>
        <taxon>Actiniaria</taxon>
        <taxon>Edwardsiidae</taxon>
        <taxon>Nematostella</taxon>
    </lineage>
</organism>
<keyword evidence="2" id="KW-0805">Transcription regulation</keyword>
<proteinExistence type="predicted"/>
<evidence type="ECO:0000256" key="7">
    <source>
        <dbReference type="SAM" id="MobiDB-lite"/>
    </source>
</evidence>
<dbReference type="eggNOG" id="KOG3793">
    <property type="taxonomic scope" value="Eukaryota"/>
</dbReference>
<evidence type="ECO:0000313" key="9">
    <source>
        <dbReference type="EMBL" id="EDO35124.1"/>
    </source>
</evidence>
<feature type="domain" description="DZF" evidence="8">
    <location>
        <begin position="1"/>
        <end position="315"/>
    </location>
</feature>
<feature type="non-terminal residue" evidence="9">
    <location>
        <position position="339"/>
    </location>
</feature>
<dbReference type="InterPro" id="IPR049401">
    <property type="entry name" value="DZF_dom_N"/>
</dbReference>
<dbReference type="InterPro" id="IPR043519">
    <property type="entry name" value="NT_sf"/>
</dbReference>
<dbReference type="Gene3D" id="3.30.460.10">
    <property type="entry name" value="Beta Polymerase, domain 2"/>
    <property type="match status" value="1"/>
</dbReference>